<reference evidence="1" key="1">
    <citation type="submission" date="2020-08" db="EMBL/GenBank/DDBJ databases">
        <title>Spodoptera exigua strain:BAW_Kor-Di-RS1 Genome sequencing and assembly.</title>
        <authorList>
            <person name="Kim J."/>
            <person name="Nam H.Y."/>
            <person name="Kwon M."/>
            <person name="Choi J.H."/>
            <person name="Cho S.R."/>
            <person name="Kim G.-H."/>
        </authorList>
    </citation>
    <scope>NUCLEOTIDE SEQUENCE</scope>
    <source>
        <strain evidence="1">BAW_Kor-Di-RS1</strain>
        <tissue evidence="1">Whole-body</tissue>
    </source>
</reference>
<proteinExistence type="predicted"/>
<dbReference type="PANTHER" id="PTHR21261">
    <property type="entry name" value="BEAT PROTEIN"/>
    <property type="match status" value="1"/>
</dbReference>
<accession>A0A835L0W5</accession>
<dbReference type="InterPro" id="IPR036179">
    <property type="entry name" value="Ig-like_dom_sf"/>
</dbReference>
<dbReference type="EMBL" id="JACKWZ010000263">
    <property type="protein sequence ID" value="KAF9410438.1"/>
    <property type="molecule type" value="Genomic_DNA"/>
</dbReference>
<dbReference type="SUPFAM" id="SSF48726">
    <property type="entry name" value="Immunoglobulin"/>
    <property type="match status" value="1"/>
</dbReference>
<organism evidence="1 2">
    <name type="scientific">Spodoptera exigua</name>
    <name type="common">Beet armyworm</name>
    <name type="synonym">Noctua fulgens</name>
    <dbReference type="NCBI Taxonomy" id="7107"/>
    <lineage>
        <taxon>Eukaryota</taxon>
        <taxon>Metazoa</taxon>
        <taxon>Ecdysozoa</taxon>
        <taxon>Arthropoda</taxon>
        <taxon>Hexapoda</taxon>
        <taxon>Insecta</taxon>
        <taxon>Pterygota</taxon>
        <taxon>Neoptera</taxon>
        <taxon>Endopterygota</taxon>
        <taxon>Lepidoptera</taxon>
        <taxon>Glossata</taxon>
        <taxon>Ditrysia</taxon>
        <taxon>Noctuoidea</taxon>
        <taxon>Noctuidae</taxon>
        <taxon>Amphipyrinae</taxon>
        <taxon>Spodoptera</taxon>
    </lineage>
</organism>
<sequence>SIISLELLELRVPAHVALGTRAALACRWALGPADVLYSVKWYKDGKEFFRHVPRDHQPQRKFPLPGVDIECTARFDGQNRDPEIVESFIDSVEMYKECALVNDDLALRGLPMLLHGEAAVWWRGIRTEVSSWSEAVKRLRSMYGTPCPAHKLYRKIFANEQTDASGSSLVLTGAVLETGGRYRCEVSGERPLFPTVSKHADMNVVVLPEDGPTISGLRPRYHIEDNVRLNCTSGRSLPSNRLFWYINGEPAPAKAVLPAIHQTNEDQLETTTLLLDFVLSEQYFKKNVIKVKCLATLESLYWRSNEKIALLEKGRIVTAHAHFTPVTKTAANRVHSNLAILLTGSTSSING</sequence>
<gene>
    <name evidence="1" type="ORF">HW555_010489</name>
</gene>
<feature type="non-terminal residue" evidence="1">
    <location>
        <position position="1"/>
    </location>
</feature>
<comment type="caution">
    <text evidence="1">The sequence shown here is derived from an EMBL/GenBank/DDBJ whole genome shotgun (WGS) entry which is preliminary data.</text>
</comment>
<dbReference type="Proteomes" id="UP000648187">
    <property type="component" value="Unassembled WGS sequence"/>
</dbReference>
<name>A0A835L0W5_SPOEX</name>
<evidence type="ECO:0000313" key="1">
    <source>
        <dbReference type="EMBL" id="KAF9410438.1"/>
    </source>
</evidence>
<dbReference type="PANTHER" id="PTHR21261:SF5">
    <property type="entry name" value="BEATEN PATH VA, ISOFORM A-RELATED"/>
    <property type="match status" value="1"/>
</dbReference>
<evidence type="ECO:0008006" key="3">
    <source>
        <dbReference type="Google" id="ProtNLM"/>
    </source>
</evidence>
<protein>
    <recommendedName>
        <fullName evidence="3">Ig-like domain-containing protein</fullName>
    </recommendedName>
</protein>
<keyword evidence="2" id="KW-1185">Reference proteome</keyword>
<dbReference type="AlphaFoldDB" id="A0A835L0W5"/>
<evidence type="ECO:0000313" key="2">
    <source>
        <dbReference type="Proteomes" id="UP000648187"/>
    </source>
</evidence>